<proteinExistence type="predicted"/>
<feature type="compositionally biased region" description="Low complexity" evidence="1">
    <location>
        <begin position="1"/>
        <end position="17"/>
    </location>
</feature>
<reference evidence="3" key="1">
    <citation type="journal article" date="2019" name="Int. J. Syst. Evol. Microbiol.">
        <title>The Global Catalogue of Microorganisms (GCM) 10K type strain sequencing project: providing services to taxonomists for standard genome sequencing and annotation.</title>
        <authorList>
            <consortium name="The Broad Institute Genomics Platform"/>
            <consortium name="The Broad Institute Genome Sequencing Center for Infectious Disease"/>
            <person name="Wu L."/>
            <person name="Ma J."/>
        </authorList>
    </citation>
    <scope>NUCLEOTIDE SEQUENCE [LARGE SCALE GENOMIC DNA]</scope>
    <source>
        <strain evidence="3">CCUG 53762</strain>
    </source>
</reference>
<keyword evidence="3" id="KW-1185">Reference proteome</keyword>
<dbReference type="Proteomes" id="UP001597118">
    <property type="component" value="Unassembled WGS sequence"/>
</dbReference>
<evidence type="ECO:0000256" key="1">
    <source>
        <dbReference type="SAM" id="MobiDB-lite"/>
    </source>
</evidence>
<comment type="caution">
    <text evidence="2">The sequence shown here is derived from an EMBL/GenBank/DDBJ whole genome shotgun (WGS) entry which is preliminary data.</text>
</comment>
<dbReference type="CDD" id="cd06268">
    <property type="entry name" value="PBP1_ABC_transporter_LIVBP-like"/>
    <property type="match status" value="1"/>
</dbReference>
<protein>
    <submittedName>
        <fullName evidence="2">ABC transporter substrate-binding protein</fullName>
    </submittedName>
</protein>
<dbReference type="Gene3D" id="3.40.50.2300">
    <property type="match status" value="2"/>
</dbReference>
<accession>A0ABW4IFM1</accession>
<dbReference type="SUPFAM" id="SSF53822">
    <property type="entry name" value="Periplasmic binding protein-like I"/>
    <property type="match status" value="1"/>
</dbReference>
<sequence>MAACSPKTTPVKKTPSTSEKEHKDSEGESAKEKKEKPPMVVSLVLPFELDLINYKTVQLKDLSKAELALDFYQGYKMAIDSIASRYPAKFKFQIYDSKDNVSQANVLASKLGIINSDLIVGPVFPNGISAFSVHSKAMKKLMVSPLAAASADTFNNPYLISINNSLEQHVDKAVSFIRQNLKPKNVVLIRSGQADEYKYAVPFKKAIQQNPYISFSEIGIKAVGYENVFKSLTPVGLNVIVLPSTDRNFLLSISRELEKLTSNFQIAVIGHPSWEKLQFLEANTMQNINAYITSSSKIDYKDARADEFVKQYRKKFTLEPSEYAFKGFDIGYFFSKLMAEKGKDFSNYLTKEKYNGLHNNIHLAKDAQYGYYNKELLILKYSDFQLKKVD</sequence>
<feature type="compositionally biased region" description="Basic and acidic residues" evidence="1">
    <location>
        <begin position="18"/>
        <end position="35"/>
    </location>
</feature>
<organism evidence="2 3">
    <name type="scientific">Pseudopedobacter beijingensis</name>
    <dbReference type="NCBI Taxonomy" id="1207056"/>
    <lineage>
        <taxon>Bacteria</taxon>
        <taxon>Pseudomonadati</taxon>
        <taxon>Bacteroidota</taxon>
        <taxon>Sphingobacteriia</taxon>
        <taxon>Sphingobacteriales</taxon>
        <taxon>Sphingobacteriaceae</taxon>
        <taxon>Pseudopedobacter</taxon>
    </lineage>
</organism>
<dbReference type="RefSeq" id="WP_379663922.1">
    <property type="nucleotide sequence ID" value="NZ_JBHUDG010000048.1"/>
</dbReference>
<dbReference type="EMBL" id="JBHUDG010000048">
    <property type="protein sequence ID" value="MFD1631555.1"/>
    <property type="molecule type" value="Genomic_DNA"/>
</dbReference>
<gene>
    <name evidence="2" type="ORF">ACFSAH_16900</name>
</gene>
<name>A0ABW4IFM1_9SPHI</name>
<evidence type="ECO:0000313" key="2">
    <source>
        <dbReference type="EMBL" id="MFD1631555.1"/>
    </source>
</evidence>
<dbReference type="InterPro" id="IPR028082">
    <property type="entry name" value="Peripla_BP_I"/>
</dbReference>
<feature type="region of interest" description="Disordered" evidence="1">
    <location>
        <begin position="1"/>
        <end position="35"/>
    </location>
</feature>
<evidence type="ECO:0000313" key="3">
    <source>
        <dbReference type="Proteomes" id="UP001597118"/>
    </source>
</evidence>